<dbReference type="eggNOG" id="COG3391">
    <property type="taxonomic scope" value="Bacteria"/>
</dbReference>
<dbReference type="Proteomes" id="UP000004915">
    <property type="component" value="Unassembled WGS sequence"/>
</dbReference>
<evidence type="ECO:0000313" key="1">
    <source>
        <dbReference type="EMBL" id="EHI14375.1"/>
    </source>
</evidence>
<sequence length="324" mass="33391">MTGAVAVDGPVADLAINADGHALVAAHCGRDAVSLLDPARLNVQAAVPLGGDPFHVAVTRDHAYVSTISLRNEDAVEVVELGSGTVVATHPQRATITALVASPDGKRVFVGRTDSERVDIAVIDTITGEVDTVDAGWGPAINIDALHVVDNGRRLHAAVSDACSSYLVNINVETARVEGAVGIGAPIRDVAVGPDLIAYVLTSDRHRGGSVAKVDLAHGRIVERVDIGGAPTQLVLAADGSRAYIVDYDSVAVLCTVTNQVVHAIDPGAAPSGVALSPDGGRLFIADHTGRITMFAVAGAQPLWPEAFLDTDPIPAHRIPAEVA</sequence>
<dbReference type="AlphaFoldDB" id="G7CCB2"/>
<evidence type="ECO:0008006" key="3">
    <source>
        <dbReference type="Google" id="ProtNLM"/>
    </source>
</evidence>
<evidence type="ECO:0000313" key="2">
    <source>
        <dbReference type="Proteomes" id="UP000004915"/>
    </source>
</evidence>
<dbReference type="SUPFAM" id="SSF51004">
    <property type="entry name" value="C-terminal (heme d1) domain of cytochrome cd1-nitrite reductase"/>
    <property type="match status" value="1"/>
</dbReference>
<dbReference type="PANTHER" id="PTHR47197">
    <property type="entry name" value="PROTEIN NIRF"/>
    <property type="match status" value="1"/>
</dbReference>
<comment type="caution">
    <text evidence="1">The sequence shown here is derived from an EMBL/GenBank/DDBJ whole genome shotgun (WGS) entry which is preliminary data.</text>
</comment>
<reference evidence="1 2" key="1">
    <citation type="submission" date="2011-11" db="EMBL/GenBank/DDBJ databases">
        <authorList>
            <consortium name="Tuberculosis Structural Genomics Consortium"/>
            <person name="Ioerger T.R."/>
        </authorList>
    </citation>
    <scope>NUCLEOTIDE SEQUENCE [LARGE SCALE GENOMIC DNA]</scope>
    <source>
        <strain evidence="2">ATCC 19527 / DSM 44167 / CIP 105390 / JCM 6362 / NCTC 10409 / 316</strain>
    </source>
</reference>
<protein>
    <recommendedName>
        <fullName evidence="3">YVTN family beta-propeller repeat protein</fullName>
    </recommendedName>
</protein>
<proteinExistence type="predicted"/>
<dbReference type="InterPro" id="IPR015943">
    <property type="entry name" value="WD40/YVTN_repeat-like_dom_sf"/>
</dbReference>
<dbReference type="RefSeq" id="WP_003924053.1">
    <property type="nucleotide sequence ID" value="NZ_AGVE01000017.1"/>
</dbReference>
<keyword evidence="2" id="KW-1185">Reference proteome</keyword>
<accession>G7CCB2</accession>
<dbReference type="InterPro" id="IPR051200">
    <property type="entry name" value="Host-pathogen_enzymatic-act"/>
</dbReference>
<dbReference type="EMBL" id="AGVE01000017">
    <property type="protein sequence ID" value="EHI14375.1"/>
    <property type="molecule type" value="Genomic_DNA"/>
</dbReference>
<dbReference type="PANTHER" id="PTHR47197:SF3">
    <property type="entry name" value="DIHYDRO-HEME D1 DEHYDROGENASE"/>
    <property type="match status" value="1"/>
</dbReference>
<dbReference type="Gene3D" id="2.130.10.10">
    <property type="entry name" value="YVTN repeat-like/Quinoprotein amine dehydrogenase"/>
    <property type="match status" value="2"/>
</dbReference>
<gene>
    <name evidence="1" type="ORF">KEK_03036</name>
</gene>
<organism evidence="1 2">
    <name type="scientific">Mycolicibacterium thermoresistibile (strain ATCC 19527 / DSM 44167 / CIP 105390 / JCM 6362 / NCTC 10409 / 316)</name>
    <name type="common">Mycobacterium thermoresistibile</name>
    <dbReference type="NCBI Taxonomy" id="1078020"/>
    <lineage>
        <taxon>Bacteria</taxon>
        <taxon>Bacillati</taxon>
        <taxon>Actinomycetota</taxon>
        <taxon>Actinomycetes</taxon>
        <taxon>Mycobacteriales</taxon>
        <taxon>Mycobacteriaceae</taxon>
        <taxon>Mycolicibacterium</taxon>
    </lineage>
</organism>
<name>G7CCB2_MYCT3</name>
<dbReference type="PATRIC" id="fig|1078020.3.peg.598"/>
<dbReference type="InterPro" id="IPR011048">
    <property type="entry name" value="Haem_d1_sf"/>
</dbReference>